<comment type="subunit">
    <text evidence="6">Part of the 30S ribosomal subunit.</text>
</comment>
<dbReference type="PRINTS" id="PR00973">
    <property type="entry name" value="RIBOSOMALS17"/>
</dbReference>
<keyword evidence="2 6" id="KW-0699">rRNA-binding</keyword>
<dbReference type="CDD" id="cd00364">
    <property type="entry name" value="Ribosomal_uS17"/>
    <property type="match status" value="1"/>
</dbReference>
<comment type="caution">
    <text evidence="7">The sequence shown here is derived from an EMBL/GenBank/DDBJ whole genome shotgun (WGS) entry which is preliminary data.</text>
</comment>
<keyword evidence="8" id="KW-1185">Reference proteome</keyword>
<dbReference type="PANTHER" id="PTHR10744:SF1">
    <property type="entry name" value="SMALL RIBOSOMAL SUBUNIT PROTEIN US17M"/>
    <property type="match status" value="1"/>
</dbReference>
<dbReference type="InterPro" id="IPR000266">
    <property type="entry name" value="Ribosomal_uS17"/>
</dbReference>
<dbReference type="PANTHER" id="PTHR10744">
    <property type="entry name" value="40S RIBOSOMAL PROTEIN S11 FAMILY MEMBER"/>
    <property type="match status" value="1"/>
</dbReference>
<dbReference type="Gene3D" id="2.40.50.140">
    <property type="entry name" value="Nucleic acid-binding proteins"/>
    <property type="match status" value="1"/>
</dbReference>
<evidence type="ECO:0000256" key="3">
    <source>
        <dbReference type="ARBA" id="ARBA00022884"/>
    </source>
</evidence>
<dbReference type="Pfam" id="PF00366">
    <property type="entry name" value="Ribosomal_S17"/>
    <property type="match status" value="1"/>
</dbReference>
<dbReference type="SUPFAM" id="SSF50249">
    <property type="entry name" value="Nucleic acid-binding proteins"/>
    <property type="match status" value="1"/>
</dbReference>
<dbReference type="NCBIfam" id="TIGR03635">
    <property type="entry name" value="uS17_bact"/>
    <property type="match status" value="1"/>
</dbReference>
<evidence type="ECO:0000313" key="7">
    <source>
        <dbReference type="EMBL" id="MEW9854077.1"/>
    </source>
</evidence>
<gene>
    <name evidence="6 7" type="primary">rpsQ</name>
    <name evidence="7" type="ORF">ABUH87_02625</name>
</gene>
<dbReference type="RefSeq" id="WP_367769026.1">
    <property type="nucleotide sequence ID" value="NZ_JBFNXR010000017.1"/>
</dbReference>
<dbReference type="InterPro" id="IPR012340">
    <property type="entry name" value="NA-bd_OB-fold"/>
</dbReference>
<dbReference type="EMBL" id="JBFNXR010000017">
    <property type="protein sequence ID" value="MEW9854077.1"/>
    <property type="molecule type" value="Genomic_DNA"/>
</dbReference>
<evidence type="ECO:0000256" key="2">
    <source>
        <dbReference type="ARBA" id="ARBA00022730"/>
    </source>
</evidence>
<dbReference type="Proteomes" id="UP001556118">
    <property type="component" value="Unassembled WGS sequence"/>
</dbReference>
<evidence type="ECO:0000313" key="8">
    <source>
        <dbReference type="Proteomes" id="UP001556118"/>
    </source>
</evidence>
<comment type="function">
    <text evidence="6">One of the primary rRNA binding proteins, it binds specifically to the 5'-end of 16S ribosomal RNA.</text>
</comment>
<dbReference type="InterPro" id="IPR019984">
    <property type="entry name" value="Ribosomal_uS17_bact/chlr"/>
</dbReference>
<dbReference type="HAMAP" id="MF_01345_B">
    <property type="entry name" value="Ribosomal_uS17_B"/>
    <property type="match status" value="1"/>
</dbReference>
<reference evidence="7 8" key="1">
    <citation type="submission" date="2024-06" db="EMBL/GenBank/DDBJ databases">
        <title>Novosphingobium rhizovicinus M1R2S20.</title>
        <authorList>
            <person name="Sun J.-Q."/>
        </authorList>
    </citation>
    <scope>NUCLEOTIDE SEQUENCE [LARGE SCALE GENOMIC DNA]</scope>
    <source>
        <strain evidence="7 8">M1R2S20</strain>
    </source>
</reference>
<comment type="similarity">
    <text evidence="1 6">Belongs to the universal ribosomal protein uS17 family.</text>
</comment>
<protein>
    <recommendedName>
        <fullName evidence="6">Small ribosomal subunit protein uS17</fullName>
    </recommendedName>
</protein>
<keyword evidence="5 6" id="KW-0687">Ribonucleoprotein</keyword>
<name>A0ABV3R894_9SPHN</name>
<evidence type="ECO:0000256" key="5">
    <source>
        <dbReference type="ARBA" id="ARBA00023274"/>
    </source>
</evidence>
<evidence type="ECO:0000256" key="6">
    <source>
        <dbReference type="HAMAP-Rule" id="MF_01345"/>
    </source>
</evidence>
<dbReference type="GO" id="GO:0005840">
    <property type="term" value="C:ribosome"/>
    <property type="evidence" value="ECO:0007669"/>
    <property type="project" value="UniProtKB-KW"/>
</dbReference>
<evidence type="ECO:0000256" key="4">
    <source>
        <dbReference type="ARBA" id="ARBA00022980"/>
    </source>
</evidence>
<organism evidence="7 8">
    <name type="scientific">Novosphingobium rhizovicinum</name>
    <dbReference type="NCBI Taxonomy" id="3228928"/>
    <lineage>
        <taxon>Bacteria</taxon>
        <taxon>Pseudomonadati</taxon>
        <taxon>Pseudomonadota</taxon>
        <taxon>Alphaproteobacteria</taxon>
        <taxon>Sphingomonadales</taxon>
        <taxon>Sphingomonadaceae</taxon>
        <taxon>Novosphingobium</taxon>
    </lineage>
</organism>
<keyword evidence="4 6" id="KW-0689">Ribosomal protein</keyword>
<accession>A0ABV3R894</accession>
<sequence>MPKRILIGTVVSDKTDKTVTVLVERKVKHPLYGKIIRRSKKYHAHDEENAYQTGERVRIEETKPISKTKSWKVLDRLQASKGTAIEANLDVDSTR</sequence>
<evidence type="ECO:0000256" key="1">
    <source>
        <dbReference type="ARBA" id="ARBA00010254"/>
    </source>
</evidence>
<dbReference type="NCBIfam" id="NF004123">
    <property type="entry name" value="PRK05610.1"/>
    <property type="match status" value="1"/>
</dbReference>
<proteinExistence type="inferred from homology"/>
<keyword evidence="3 6" id="KW-0694">RNA-binding</keyword>